<dbReference type="OrthoDB" id="1364277at2"/>
<accession>A0A327YUL0</accession>
<organism evidence="1 2">
    <name type="scientific">Flavobacterium aquaticum</name>
    <dbReference type="NCBI Taxonomy" id="1236486"/>
    <lineage>
        <taxon>Bacteria</taxon>
        <taxon>Pseudomonadati</taxon>
        <taxon>Bacteroidota</taxon>
        <taxon>Flavobacteriia</taxon>
        <taxon>Flavobacteriales</taxon>
        <taxon>Flavobacteriaceae</taxon>
        <taxon>Flavobacterium</taxon>
    </lineage>
</organism>
<dbReference type="EMBL" id="QLMI01000002">
    <property type="protein sequence ID" value="RAK24583.1"/>
    <property type="molecule type" value="Genomic_DNA"/>
</dbReference>
<evidence type="ECO:0000313" key="2">
    <source>
        <dbReference type="Proteomes" id="UP000249620"/>
    </source>
</evidence>
<dbReference type="Proteomes" id="UP000249620">
    <property type="component" value="Unassembled WGS sequence"/>
</dbReference>
<protein>
    <submittedName>
        <fullName evidence="1">Uncharacterized protein</fullName>
    </submittedName>
</protein>
<sequence>MIQYILYLFIATTLISCNSTETIVQENNLSASYETWVAGVRGGGSGINFYVDLKTELSEEIELKKVIFRGYEVPFEKQDALHFMARIKTEGNQQKFDGDDSQIYTSPKNALTLAENEAILIFLKNGKEIRQTIKEVKEKPMLLYPSTKPKF</sequence>
<proteinExistence type="predicted"/>
<gene>
    <name evidence="1" type="ORF">B0I03_102448</name>
</gene>
<dbReference type="AlphaFoldDB" id="A0A327YUL0"/>
<keyword evidence="2" id="KW-1185">Reference proteome</keyword>
<reference evidence="1 2" key="1">
    <citation type="submission" date="2018-06" db="EMBL/GenBank/DDBJ databases">
        <title>Genomic Encyclopedia of Type Strains, Phase III (KMG-III): the genomes of soil and plant-associated and newly described type strains.</title>
        <authorList>
            <person name="Whitman W."/>
        </authorList>
    </citation>
    <scope>NUCLEOTIDE SEQUENCE [LARGE SCALE GENOMIC DNA]</scope>
    <source>
        <strain evidence="1 2">CGMCC 1.12398</strain>
    </source>
</reference>
<evidence type="ECO:0000313" key="1">
    <source>
        <dbReference type="EMBL" id="RAK24583.1"/>
    </source>
</evidence>
<dbReference type="RefSeq" id="WP_111566352.1">
    <property type="nucleotide sequence ID" value="NZ_QLMI01000002.1"/>
</dbReference>
<comment type="caution">
    <text evidence="1">The sequence shown here is derived from an EMBL/GenBank/DDBJ whole genome shotgun (WGS) entry which is preliminary data.</text>
</comment>
<name>A0A327YUL0_9FLAO</name>